<dbReference type="RefSeq" id="WP_379831256.1">
    <property type="nucleotide sequence ID" value="NZ_JBHUHU010000003.1"/>
</dbReference>
<proteinExistence type="predicted"/>
<protein>
    <submittedName>
        <fullName evidence="1">Uncharacterized protein</fullName>
    </submittedName>
</protein>
<evidence type="ECO:0000313" key="2">
    <source>
        <dbReference type="Proteomes" id="UP001597342"/>
    </source>
</evidence>
<keyword evidence="2" id="KW-1185">Reference proteome</keyword>
<dbReference type="Proteomes" id="UP001597342">
    <property type="component" value="Unassembled WGS sequence"/>
</dbReference>
<evidence type="ECO:0000313" key="1">
    <source>
        <dbReference type="EMBL" id="MFD2100550.1"/>
    </source>
</evidence>
<gene>
    <name evidence="1" type="ORF">ACFSJE_12235</name>
</gene>
<dbReference type="EMBL" id="JBHUHU010000003">
    <property type="protein sequence ID" value="MFD2100550.1"/>
    <property type="molecule type" value="Genomic_DNA"/>
</dbReference>
<accession>A0ABW4XZP5</accession>
<comment type="caution">
    <text evidence="1">The sequence shown here is derived from an EMBL/GenBank/DDBJ whole genome shotgun (WGS) entry which is preliminary data.</text>
</comment>
<name>A0ABW4XZP5_9FLAO</name>
<sequence>MKQLGFLIPLLIFCFSDNTFAQHDQDGSGEEKRIFFGELAQRDAVHEQSLISYNKEDELDFWRDQERYEKDLQEHHHVAYNAYMEGKKEAYLDHAKLCGDKCTHSDSYFERAYFYYSYEQPDIKNTVSTIMGVQIPSIGDNIFQ</sequence>
<organism evidence="1 2">
    <name type="scientific">Flagellimonas iocasae</name>
    <dbReference type="NCBI Taxonomy" id="2055905"/>
    <lineage>
        <taxon>Bacteria</taxon>
        <taxon>Pseudomonadati</taxon>
        <taxon>Bacteroidota</taxon>
        <taxon>Flavobacteriia</taxon>
        <taxon>Flavobacteriales</taxon>
        <taxon>Flavobacteriaceae</taxon>
        <taxon>Flagellimonas</taxon>
    </lineage>
</organism>
<reference evidence="2" key="1">
    <citation type="journal article" date="2019" name="Int. J. Syst. Evol. Microbiol.">
        <title>The Global Catalogue of Microorganisms (GCM) 10K type strain sequencing project: providing services to taxonomists for standard genome sequencing and annotation.</title>
        <authorList>
            <consortium name="The Broad Institute Genomics Platform"/>
            <consortium name="The Broad Institute Genome Sequencing Center for Infectious Disease"/>
            <person name="Wu L."/>
            <person name="Ma J."/>
        </authorList>
    </citation>
    <scope>NUCLEOTIDE SEQUENCE [LARGE SCALE GENOMIC DNA]</scope>
    <source>
        <strain evidence="2">JCM 3389</strain>
    </source>
</reference>